<protein>
    <submittedName>
        <fullName evidence="1">Uncharacterized protein</fullName>
    </submittedName>
</protein>
<reference evidence="1" key="1">
    <citation type="journal article" date="2021" name="Proc. Natl. Acad. Sci. U.S.A.">
        <title>A Catalog of Tens of Thousands of Viruses from Human Metagenomes Reveals Hidden Associations with Chronic Diseases.</title>
        <authorList>
            <person name="Tisza M.J."/>
            <person name="Buck C.B."/>
        </authorList>
    </citation>
    <scope>NUCLEOTIDE SEQUENCE</scope>
    <source>
        <strain evidence="1">Ct2798</strain>
    </source>
</reference>
<organism evidence="1">
    <name type="scientific">Myoviridae sp. ct2798</name>
    <dbReference type="NCBI Taxonomy" id="2827285"/>
    <lineage>
        <taxon>Viruses</taxon>
        <taxon>Duplodnaviria</taxon>
        <taxon>Heunggongvirae</taxon>
        <taxon>Uroviricota</taxon>
        <taxon>Caudoviricetes</taxon>
    </lineage>
</organism>
<evidence type="ECO:0000313" key="1">
    <source>
        <dbReference type="EMBL" id="DAE26328.1"/>
    </source>
</evidence>
<name>A0A8S5R4M9_9CAUD</name>
<sequence>MNQKTLTKLKKCRVCGQSKSEIAFAWRFDATKCVRVRSEVCAKCWQSQGFRHTLSQFKKMDEPFAGYESQTKRRSEYPKAPEILDNKYWTATDTRQTDAAWAQQFWTERSQ</sequence>
<accession>A0A8S5R4M9</accession>
<dbReference type="EMBL" id="BK015814">
    <property type="protein sequence ID" value="DAE26328.1"/>
    <property type="molecule type" value="Genomic_DNA"/>
</dbReference>
<proteinExistence type="predicted"/>